<sequence length="141" mass="14671">MAVSKGNAAAQRQLRLALAGSGGADGTARAVTQQLIRIGQAKTWLGWQKIKPLLAEPEVQRRAILDVVAPADPGEAFELMWCLVGCADGVLARSDDGSGRLAEAFHAAAEDLGPLAQRAALPSEVLANRAVLALIDDAHGI</sequence>
<comment type="caution">
    <text evidence="1">The sequence shown here is derived from an EMBL/GenBank/DDBJ whole genome shotgun (WGS) entry which is preliminary data.</text>
</comment>
<evidence type="ECO:0000313" key="1">
    <source>
        <dbReference type="EMBL" id="MBO1077757.1"/>
    </source>
</evidence>
<protein>
    <submittedName>
        <fullName evidence="1">Uncharacterized protein</fullName>
    </submittedName>
</protein>
<reference evidence="1 2" key="1">
    <citation type="submission" date="2020-09" db="EMBL/GenBank/DDBJ databases">
        <title>Roseomonas.</title>
        <authorList>
            <person name="Zhu W."/>
        </authorList>
    </citation>
    <scope>NUCLEOTIDE SEQUENCE [LARGE SCALE GENOMIC DNA]</scope>
    <source>
        <strain evidence="1 2">573</strain>
    </source>
</reference>
<proteinExistence type="predicted"/>
<evidence type="ECO:0000313" key="2">
    <source>
        <dbReference type="Proteomes" id="UP001518989"/>
    </source>
</evidence>
<accession>A0ABS3KJY5</accession>
<dbReference type="EMBL" id="JACTNG010000001">
    <property type="protein sequence ID" value="MBO1077757.1"/>
    <property type="molecule type" value="Genomic_DNA"/>
</dbReference>
<gene>
    <name evidence="1" type="ORF">IAI61_01845</name>
</gene>
<dbReference type="InterPro" id="IPR049245">
    <property type="entry name" value="DUF6880"/>
</dbReference>
<dbReference type="Proteomes" id="UP001518989">
    <property type="component" value="Unassembled WGS sequence"/>
</dbReference>
<keyword evidence="2" id="KW-1185">Reference proteome</keyword>
<dbReference type="Pfam" id="PF21810">
    <property type="entry name" value="DUF6880"/>
    <property type="match status" value="1"/>
</dbReference>
<name>A0ABS3KJY5_9PROT</name>
<organism evidence="1 2">
    <name type="scientific">Roseomonas haemaphysalidis</name>
    <dbReference type="NCBI Taxonomy" id="2768162"/>
    <lineage>
        <taxon>Bacteria</taxon>
        <taxon>Pseudomonadati</taxon>
        <taxon>Pseudomonadota</taxon>
        <taxon>Alphaproteobacteria</taxon>
        <taxon>Acetobacterales</taxon>
        <taxon>Roseomonadaceae</taxon>
        <taxon>Roseomonas</taxon>
    </lineage>
</organism>